<name>A0A4P7Y345_PSEVE</name>
<sequence length="85" mass="9150">MIGIYLGGRICGLSPTIAMEVGLLMNTKGLFELVRSSIGLQLGIFSENAYGIFLVVALLSVVLTQSPLTFFAELCRRNAAVKVRS</sequence>
<keyword evidence="1" id="KW-0472">Membrane</keyword>
<dbReference type="Proteomes" id="UP000298274">
    <property type="component" value="Chromosome"/>
</dbReference>
<evidence type="ECO:0000313" key="2">
    <source>
        <dbReference type="EMBL" id="QCG65452.2"/>
    </source>
</evidence>
<gene>
    <name evidence="2" type="ORF">E4167_09250</name>
</gene>
<keyword evidence="1" id="KW-0812">Transmembrane</keyword>
<dbReference type="InterPro" id="IPR038770">
    <property type="entry name" value="Na+/solute_symporter_sf"/>
</dbReference>
<dbReference type="EMBL" id="CP039631">
    <property type="protein sequence ID" value="QCG65452.2"/>
    <property type="molecule type" value="Genomic_DNA"/>
</dbReference>
<evidence type="ECO:0008006" key="4">
    <source>
        <dbReference type="Google" id="ProtNLM"/>
    </source>
</evidence>
<accession>A0A4P7Y345</accession>
<reference evidence="3" key="1">
    <citation type="submission" date="2019-04" db="EMBL/GenBank/DDBJ databases">
        <title>Complete genome sequence of Pseudomonas veronii strain PVy, a versatile degrader capable of using multiple contaminants as sole carbon sources.</title>
        <authorList>
            <person name="Lopez-Echartea E."/>
            <person name="Ridl J."/>
            <person name="Pajer P."/>
            <person name="Strejcek M."/>
            <person name="Suman J."/>
            <person name="Uhlik O."/>
        </authorList>
    </citation>
    <scope>NUCLEOTIDE SEQUENCE [LARGE SCALE GENOMIC DNA]</scope>
    <source>
        <strain evidence="3">Pvy</strain>
    </source>
</reference>
<dbReference type="Gene3D" id="1.20.1530.20">
    <property type="match status" value="1"/>
</dbReference>
<protein>
    <recommendedName>
        <fullName evidence="4">Cation/H+ exchanger domain-containing protein</fullName>
    </recommendedName>
</protein>
<feature type="transmembrane region" description="Helical" evidence="1">
    <location>
        <begin position="49"/>
        <end position="72"/>
    </location>
</feature>
<evidence type="ECO:0000313" key="3">
    <source>
        <dbReference type="Proteomes" id="UP000298274"/>
    </source>
</evidence>
<dbReference type="AlphaFoldDB" id="A0A4P7Y345"/>
<proteinExistence type="predicted"/>
<evidence type="ECO:0000256" key="1">
    <source>
        <dbReference type="SAM" id="Phobius"/>
    </source>
</evidence>
<organism evidence="2 3">
    <name type="scientific">Pseudomonas veronii</name>
    <dbReference type="NCBI Taxonomy" id="76761"/>
    <lineage>
        <taxon>Bacteria</taxon>
        <taxon>Pseudomonadati</taxon>
        <taxon>Pseudomonadota</taxon>
        <taxon>Gammaproteobacteria</taxon>
        <taxon>Pseudomonadales</taxon>
        <taxon>Pseudomonadaceae</taxon>
        <taxon>Pseudomonas</taxon>
    </lineage>
</organism>
<keyword evidence="1" id="KW-1133">Transmembrane helix</keyword>